<dbReference type="RefSeq" id="WP_092058752.1">
    <property type="nucleotide sequence ID" value="NZ_FOJJ01000041.1"/>
</dbReference>
<dbReference type="Pfam" id="PF08668">
    <property type="entry name" value="HDOD"/>
    <property type="match status" value="1"/>
</dbReference>
<organism evidence="2 3">
    <name type="scientific">Trichloromonas acetexigens</name>
    <dbReference type="NCBI Taxonomy" id="38815"/>
    <lineage>
        <taxon>Bacteria</taxon>
        <taxon>Pseudomonadati</taxon>
        <taxon>Thermodesulfobacteriota</taxon>
        <taxon>Desulfuromonadia</taxon>
        <taxon>Desulfuromonadales</taxon>
        <taxon>Trichloromonadaceae</taxon>
        <taxon>Trichloromonas</taxon>
    </lineage>
</organism>
<dbReference type="Proteomes" id="UP000317155">
    <property type="component" value="Unassembled WGS sequence"/>
</dbReference>
<evidence type="ECO:0000313" key="3">
    <source>
        <dbReference type="Proteomes" id="UP000317155"/>
    </source>
</evidence>
<dbReference type="InterPro" id="IPR013976">
    <property type="entry name" value="HDOD"/>
</dbReference>
<evidence type="ECO:0000259" key="1">
    <source>
        <dbReference type="PROSITE" id="PS51833"/>
    </source>
</evidence>
<protein>
    <submittedName>
        <fullName evidence="2">HDOD domain-containing protein</fullName>
    </submittedName>
</protein>
<dbReference type="InterPro" id="IPR052340">
    <property type="entry name" value="RNase_Y/CdgJ"/>
</dbReference>
<dbReference type="PANTHER" id="PTHR33525:SF4">
    <property type="entry name" value="CYCLIC DI-GMP PHOSPHODIESTERASE CDGJ"/>
    <property type="match status" value="1"/>
</dbReference>
<dbReference type="PIRSF" id="PIRSF003180">
    <property type="entry name" value="DiGMPpdiest_YuxH"/>
    <property type="match status" value="1"/>
</dbReference>
<reference evidence="2 3" key="1">
    <citation type="submission" date="2019-07" db="EMBL/GenBank/DDBJ databases">
        <title>Insights of Desulfuromonas acetexigens electromicrobiology.</title>
        <authorList>
            <person name="Katuri K."/>
            <person name="Sapireddy V."/>
            <person name="Shaw D.R."/>
            <person name="Saikaly P."/>
        </authorList>
    </citation>
    <scope>NUCLEOTIDE SEQUENCE [LARGE SCALE GENOMIC DNA]</scope>
    <source>
        <strain evidence="2 3">2873</strain>
    </source>
</reference>
<dbReference type="InterPro" id="IPR001633">
    <property type="entry name" value="EAL_dom"/>
</dbReference>
<dbReference type="InterPro" id="IPR014408">
    <property type="entry name" value="dGMP_Pdiesterase_EAL/HD-GYP"/>
</dbReference>
<dbReference type="Pfam" id="PF00563">
    <property type="entry name" value="EAL"/>
    <property type="match status" value="1"/>
</dbReference>
<dbReference type="PROSITE" id="PS51833">
    <property type="entry name" value="HDOD"/>
    <property type="match status" value="1"/>
</dbReference>
<dbReference type="SMART" id="SM00052">
    <property type="entry name" value="EAL"/>
    <property type="match status" value="1"/>
</dbReference>
<dbReference type="PANTHER" id="PTHR33525">
    <property type="match status" value="1"/>
</dbReference>
<dbReference type="AlphaFoldDB" id="A0A550J9A3"/>
<dbReference type="SUPFAM" id="SSF109604">
    <property type="entry name" value="HD-domain/PDEase-like"/>
    <property type="match status" value="1"/>
</dbReference>
<name>A0A550J9A3_9BACT</name>
<comment type="caution">
    <text evidence="2">The sequence shown here is derived from an EMBL/GenBank/DDBJ whole genome shotgun (WGS) entry which is preliminary data.</text>
</comment>
<dbReference type="Gene3D" id="1.10.3210.10">
    <property type="entry name" value="Hypothetical protein af1432"/>
    <property type="match status" value="1"/>
</dbReference>
<dbReference type="SUPFAM" id="SSF141868">
    <property type="entry name" value="EAL domain-like"/>
    <property type="match status" value="1"/>
</dbReference>
<keyword evidence="3" id="KW-1185">Reference proteome</keyword>
<feature type="domain" description="HDOD" evidence="1">
    <location>
        <begin position="202"/>
        <end position="393"/>
    </location>
</feature>
<accession>A0A550J9A3</accession>
<proteinExistence type="predicted"/>
<dbReference type="Gene3D" id="3.20.20.450">
    <property type="entry name" value="EAL domain"/>
    <property type="match status" value="1"/>
</dbReference>
<dbReference type="EMBL" id="VJVV01000009">
    <property type="protein sequence ID" value="TRO79692.1"/>
    <property type="molecule type" value="Genomic_DNA"/>
</dbReference>
<gene>
    <name evidence="2" type="ORF">FL622_12330</name>
</gene>
<sequence length="409" mass="46506">MEDFDKCLIGRQPILDRREQVCAYELLFRSPGALTARIDDHSRATARVILNTLSGFGVQEILGGQRGFINVEQDLLMSESLELLPRDAVGIELLEDLHVTPELVERCRYLKEKGFYLILDDHQFEPRFTPLYPLIDLVKVDLFLTPVAQLAPMVRQLRAYPFKLLAEKVETRDEFKQCFDMGFDLFQGYYFAKPSIMEKQRIDGSATALLKMLNLLMEDAEIEELEDCLKHCPGMTYSLLLLVNSVGMGTRKKITSVRHAMNLIGRRQLKRWVQLALFASADERGLENPMVDMAAVRGGMMEQLARIHPQTRKIPEIADQAFMAGILSLLEWIYAVSMETVVKDLNLSDEVAEALLQRNGILGKMLLCVEAMEQMDFKGAWPQLEALGFTPDQVLDAQCKSYMWKSGMG</sequence>
<evidence type="ECO:0000313" key="2">
    <source>
        <dbReference type="EMBL" id="TRO79692.1"/>
    </source>
</evidence>
<dbReference type="OrthoDB" id="9804751at2"/>
<dbReference type="InterPro" id="IPR035919">
    <property type="entry name" value="EAL_sf"/>
</dbReference>